<dbReference type="InterPro" id="IPR004463">
    <property type="entry name" value="UDP-acyl_GlcNac_deAcase"/>
</dbReference>
<name>A0AA37WIJ6_9ALTE</name>
<comment type="caution">
    <text evidence="13">The sequence shown here is derived from an EMBL/GenBank/DDBJ whole genome shotgun (WGS) entry which is preliminary data.</text>
</comment>
<dbReference type="NCBIfam" id="TIGR00325">
    <property type="entry name" value="lpxC"/>
    <property type="match status" value="1"/>
</dbReference>
<dbReference type="InterPro" id="IPR011334">
    <property type="entry name" value="UDP-acyl_GlcNac_deAcase_C"/>
</dbReference>
<evidence type="ECO:0000256" key="1">
    <source>
        <dbReference type="ARBA" id="ARBA00001947"/>
    </source>
</evidence>
<feature type="binding site" evidence="12">
    <location>
        <position position="79"/>
    </location>
    <ligand>
        <name>Zn(2+)</name>
        <dbReference type="ChEBI" id="CHEBI:29105"/>
    </ligand>
</feature>
<gene>
    <name evidence="12 13" type="primary">lpxC</name>
    <name evidence="13" type="ORF">GCM10007852_19650</name>
</gene>
<keyword evidence="8 12" id="KW-0378">Hydrolase</keyword>
<dbReference type="Gene3D" id="3.30.1700.10">
    <property type="entry name" value="lpxc deacetylase, domain 2"/>
    <property type="match status" value="1"/>
</dbReference>
<evidence type="ECO:0000256" key="6">
    <source>
        <dbReference type="ARBA" id="ARBA00022556"/>
    </source>
</evidence>
<evidence type="ECO:0000256" key="2">
    <source>
        <dbReference type="ARBA" id="ARBA00002923"/>
    </source>
</evidence>
<dbReference type="InterPro" id="IPR015870">
    <property type="entry name" value="UDP-acyl_N-AcGlcN_deAcase_N"/>
</dbReference>
<evidence type="ECO:0000256" key="11">
    <source>
        <dbReference type="ARBA" id="ARBA00024535"/>
    </source>
</evidence>
<dbReference type="EMBL" id="BSOT01000005">
    <property type="protein sequence ID" value="GLR71057.1"/>
    <property type="molecule type" value="Genomic_DNA"/>
</dbReference>
<comment type="catalytic activity">
    <reaction evidence="11 12">
        <text>a UDP-3-O-[(3R)-3-hydroxyacyl]-N-acetyl-alpha-D-glucosamine + H2O = a UDP-3-O-[(3R)-3-hydroxyacyl]-alpha-D-glucosamine + acetate</text>
        <dbReference type="Rhea" id="RHEA:67816"/>
        <dbReference type="ChEBI" id="CHEBI:15377"/>
        <dbReference type="ChEBI" id="CHEBI:30089"/>
        <dbReference type="ChEBI" id="CHEBI:137740"/>
        <dbReference type="ChEBI" id="CHEBI:173225"/>
        <dbReference type="EC" id="3.5.1.108"/>
    </reaction>
</comment>
<keyword evidence="6 12" id="KW-0441">Lipid A biosynthesis</keyword>
<feature type="binding site" evidence="12">
    <location>
        <position position="238"/>
    </location>
    <ligand>
        <name>Zn(2+)</name>
        <dbReference type="ChEBI" id="CHEBI:29105"/>
    </ligand>
</feature>
<accession>A0AA37WIJ6</accession>
<feature type="active site" description="Proton donor" evidence="12">
    <location>
        <position position="265"/>
    </location>
</feature>
<keyword evidence="10 12" id="KW-0443">Lipid metabolism</keyword>
<dbReference type="Gene3D" id="3.30.230.20">
    <property type="entry name" value="lpxc deacetylase, domain 1"/>
    <property type="match status" value="1"/>
</dbReference>
<dbReference type="GO" id="GO:0103117">
    <property type="term" value="F:UDP-3-O-acyl-N-acetylglucosamine deacetylase activity"/>
    <property type="evidence" value="ECO:0007669"/>
    <property type="project" value="UniProtKB-UniRule"/>
</dbReference>
<keyword evidence="5 12" id="KW-0444">Lipid biosynthesis</keyword>
<dbReference type="InterPro" id="IPR020568">
    <property type="entry name" value="Ribosomal_Su5_D2-typ_SF"/>
</dbReference>
<dbReference type="PANTHER" id="PTHR33694">
    <property type="entry name" value="UDP-3-O-ACYL-N-ACETYLGLUCOSAMINE DEACETYLASE 1, MITOCHONDRIAL-RELATED"/>
    <property type="match status" value="1"/>
</dbReference>
<keyword evidence="14" id="KW-1185">Reference proteome</keyword>
<dbReference type="Proteomes" id="UP001156601">
    <property type="component" value="Unassembled WGS sequence"/>
</dbReference>
<evidence type="ECO:0000256" key="12">
    <source>
        <dbReference type="HAMAP-Rule" id="MF_00388"/>
    </source>
</evidence>
<dbReference type="AlphaFoldDB" id="A0AA37WIJ6"/>
<evidence type="ECO:0000313" key="13">
    <source>
        <dbReference type="EMBL" id="GLR71057.1"/>
    </source>
</evidence>
<dbReference type="SUPFAM" id="SSF54211">
    <property type="entry name" value="Ribosomal protein S5 domain 2-like"/>
    <property type="match status" value="2"/>
</dbReference>
<comment type="function">
    <text evidence="2 12">Catalyzes the hydrolysis of UDP-3-O-myristoyl-N-acetylglucosamine to form UDP-3-O-myristoylglucosamine and acetate, the committed step in lipid A biosynthesis.</text>
</comment>
<evidence type="ECO:0000256" key="10">
    <source>
        <dbReference type="ARBA" id="ARBA00023098"/>
    </source>
</evidence>
<dbReference type="RefSeq" id="WP_284217356.1">
    <property type="nucleotide sequence ID" value="NZ_BSOT01000005.1"/>
</dbReference>
<dbReference type="HAMAP" id="MF_00388">
    <property type="entry name" value="LpxC"/>
    <property type="match status" value="1"/>
</dbReference>
<proteinExistence type="inferred from homology"/>
<dbReference type="GO" id="GO:0009245">
    <property type="term" value="P:lipid A biosynthetic process"/>
    <property type="evidence" value="ECO:0007669"/>
    <property type="project" value="UniProtKB-UniRule"/>
</dbReference>
<evidence type="ECO:0000256" key="9">
    <source>
        <dbReference type="ARBA" id="ARBA00022833"/>
    </source>
</evidence>
<reference evidence="13" key="1">
    <citation type="journal article" date="2014" name="Int. J. Syst. Evol. Microbiol.">
        <title>Complete genome sequence of Corynebacterium casei LMG S-19264T (=DSM 44701T), isolated from a smear-ripened cheese.</title>
        <authorList>
            <consortium name="US DOE Joint Genome Institute (JGI-PGF)"/>
            <person name="Walter F."/>
            <person name="Albersmeier A."/>
            <person name="Kalinowski J."/>
            <person name="Ruckert C."/>
        </authorList>
    </citation>
    <scope>NUCLEOTIDE SEQUENCE</scope>
    <source>
        <strain evidence="13">NBRC 110023</strain>
    </source>
</reference>
<evidence type="ECO:0000256" key="3">
    <source>
        <dbReference type="ARBA" id="ARBA00005002"/>
    </source>
</evidence>
<organism evidence="13 14">
    <name type="scientific">Agaribacter marinus</name>
    <dbReference type="NCBI Taxonomy" id="1431249"/>
    <lineage>
        <taxon>Bacteria</taxon>
        <taxon>Pseudomonadati</taxon>
        <taxon>Pseudomonadota</taxon>
        <taxon>Gammaproteobacteria</taxon>
        <taxon>Alteromonadales</taxon>
        <taxon>Alteromonadaceae</taxon>
        <taxon>Agaribacter</taxon>
    </lineage>
</organism>
<feature type="binding site" evidence="12">
    <location>
        <position position="242"/>
    </location>
    <ligand>
        <name>Zn(2+)</name>
        <dbReference type="ChEBI" id="CHEBI:29105"/>
    </ligand>
</feature>
<comment type="similarity">
    <text evidence="12">Belongs to the LpxC family.</text>
</comment>
<dbReference type="GO" id="GO:0016020">
    <property type="term" value="C:membrane"/>
    <property type="evidence" value="ECO:0007669"/>
    <property type="project" value="GOC"/>
</dbReference>
<protein>
    <recommendedName>
        <fullName evidence="4 12">UDP-3-O-acyl-N-acetylglucosamine deacetylase</fullName>
        <shortName evidence="12">UDP-3-O-acyl-GlcNAc deacetylase</shortName>
        <ecNumber evidence="4 12">3.5.1.108</ecNumber>
    </recommendedName>
    <alternativeName>
        <fullName evidence="12">UDP-3-O-[R-3-hydroxymyristoyl]-N-acetylglucosamine deacetylase</fullName>
    </alternativeName>
</protein>
<dbReference type="GO" id="GO:0046872">
    <property type="term" value="F:metal ion binding"/>
    <property type="evidence" value="ECO:0007669"/>
    <property type="project" value="UniProtKB-KW"/>
</dbReference>
<evidence type="ECO:0000256" key="8">
    <source>
        <dbReference type="ARBA" id="ARBA00022801"/>
    </source>
</evidence>
<evidence type="ECO:0000313" key="14">
    <source>
        <dbReference type="Proteomes" id="UP001156601"/>
    </source>
</evidence>
<keyword evidence="9 12" id="KW-0862">Zinc</keyword>
<evidence type="ECO:0000256" key="5">
    <source>
        <dbReference type="ARBA" id="ARBA00022516"/>
    </source>
</evidence>
<evidence type="ECO:0000256" key="4">
    <source>
        <dbReference type="ARBA" id="ARBA00012745"/>
    </source>
</evidence>
<dbReference type="Pfam" id="PF03331">
    <property type="entry name" value="LpxC"/>
    <property type="match status" value="1"/>
</dbReference>
<sequence length="309" mass="34532">MLKQRTIKTTVTETGIGLHKGRKVRMTLKPAPENTGIIFRRVDLQPPVDINADARDVGDTMLCTCITNDTGHSIHTVEHLASALSGLGIDNIIVEVDSHELPILDGSASPFIFLLQSAGIQEQEQAKKFIKVNQTIRVEDGDKWAEFRPYDGFKVDFAIDFDHPAISQTRQHVILDFSKDSYVDQVSRARTFGFMRDLETMNAMNLALGGSMDNAVALDEFRVLNPEGLRYRDEFLKHKILDAIGDLYLGGHSLLGELVAYKTGHGLNNKLLNAILDATHAWEYVEFESEEKMPIKYIETGNTLGIKFA</sequence>
<keyword evidence="7 12" id="KW-0479">Metal-binding</keyword>
<reference evidence="13" key="2">
    <citation type="submission" date="2023-01" db="EMBL/GenBank/DDBJ databases">
        <title>Draft genome sequence of Agaribacter marinus strain NBRC 110023.</title>
        <authorList>
            <person name="Sun Q."/>
            <person name="Mori K."/>
        </authorList>
    </citation>
    <scope>NUCLEOTIDE SEQUENCE</scope>
    <source>
        <strain evidence="13">NBRC 110023</strain>
    </source>
</reference>
<dbReference type="EC" id="3.5.1.108" evidence="4 12"/>
<evidence type="ECO:0000256" key="7">
    <source>
        <dbReference type="ARBA" id="ARBA00022723"/>
    </source>
</evidence>
<comment type="cofactor">
    <cofactor evidence="1 12">
        <name>Zn(2+)</name>
        <dbReference type="ChEBI" id="CHEBI:29105"/>
    </cofactor>
</comment>
<comment type="pathway">
    <text evidence="3 12">Glycolipid biosynthesis; lipid IV(A) biosynthesis; lipid IV(A) from (3R)-3-hydroxytetradecanoyl-[acyl-carrier-protein] and UDP-N-acetyl-alpha-D-glucosamine: step 2/6.</text>
</comment>
<dbReference type="PANTHER" id="PTHR33694:SF1">
    <property type="entry name" value="UDP-3-O-ACYL-N-ACETYLGLUCOSAMINE DEACETYLASE 1, MITOCHONDRIAL-RELATED"/>
    <property type="match status" value="1"/>
</dbReference>